<feature type="binding site" evidence="8">
    <location>
        <position position="341"/>
    </location>
    <ligand>
        <name>Zn(2+)</name>
        <dbReference type="ChEBI" id="CHEBI:29105"/>
        <label>2</label>
    </ligand>
</feature>
<feature type="site" description="Histone H3K4me3 binding" evidence="7">
    <location>
        <position position="345"/>
    </location>
</feature>
<feature type="binding site" evidence="8">
    <location>
        <position position="363"/>
    </location>
    <ligand>
        <name>Zn(2+)</name>
        <dbReference type="ChEBI" id="CHEBI:29105"/>
        <label>2</label>
    </ligand>
</feature>
<comment type="caution">
    <text evidence="13">The sequence shown here is derived from an EMBL/GenBank/DDBJ whole genome shotgun (WGS) entry which is preliminary data.</text>
</comment>
<dbReference type="InterPro" id="IPR028651">
    <property type="entry name" value="ING_fam"/>
</dbReference>
<keyword evidence="6 10" id="KW-0539">Nucleus</keyword>
<keyword evidence="4 9" id="KW-0863">Zinc-finger</keyword>
<evidence type="ECO:0000256" key="1">
    <source>
        <dbReference type="ARBA" id="ARBA00004123"/>
    </source>
</evidence>
<dbReference type="GO" id="GO:0005634">
    <property type="term" value="C:nucleus"/>
    <property type="evidence" value="ECO:0007669"/>
    <property type="project" value="UniProtKB-SubCell"/>
</dbReference>
<evidence type="ECO:0000259" key="12">
    <source>
        <dbReference type="PROSITE" id="PS50016"/>
    </source>
</evidence>
<evidence type="ECO:0000256" key="4">
    <source>
        <dbReference type="ARBA" id="ARBA00022771"/>
    </source>
</evidence>
<feature type="site" description="Histone H3K4me3 binding" evidence="7">
    <location>
        <position position="333"/>
    </location>
</feature>
<comment type="domain">
    <text evidence="10">The PHD-type zinc finger mediates the binding to H3K4me3.</text>
</comment>
<dbReference type="PROSITE" id="PS50016">
    <property type="entry name" value="ZF_PHD_2"/>
    <property type="match status" value="1"/>
</dbReference>
<comment type="similarity">
    <text evidence="2 10">Belongs to the ING family.</text>
</comment>
<feature type="region of interest" description="Disordered" evidence="11">
    <location>
        <begin position="1"/>
        <end position="39"/>
    </location>
</feature>
<organism evidence="13 14">
    <name type="scientific">Psilocybe cyanescens</name>
    <dbReference type="NCBI Taxonomy" id="93625"/>
    <lineage>
        <taxon>Eukaryota</taxon>
        <taxon>Fungi</taxon>
        <taxon>Dikarya</taxon>
        <taxon>Basidiomycota</taxon>
        <taxon>Agaricomycotina</taxon>
        <taxon>Agaricomycetes</taxon>
        <taxon>Agaricomycetidae</taxon>
        <taxon>Agaricales</taxon>
        <taxon>Agaricineae</taxon>
        <taxon>Strophariaceae</taxon>
        <taxon>Psilocybe</taxon>
    </lineage>
</organism>
<evidence type="ECO:0000256" key="8">
    <source>
        <dbReference type="PIRSR" id="PIRSR628651-51"/>
    </source>
</evidence>
<dbReference type="Gene3D" id="3.30.40.10">
    <property type="entry name" value="Zinc/RING finger domain, C3HC4 (zinc finger)"/>
    <property type="match status" value="1"/>
</dbReference>
<dbReference type="SUPFAM" id="SSF57903">
    <property type="entry name" value="FYVE/PHD zinc finger"/>
    <property type="match status" value="1"/>
</dbReference>
<dbReference type="InterPro" id="IPR059153">
    <property type="entry name" value="NSD_PHD-1st"/>
</dbReference>
<keyword evidence="3 8" id="KW-0479">Metal-binding</keyword>
<comment type="subunit">
    <text evidence="10">Component of an histone acetyltransferase complex. Interacts with H3K4me3 and to a lesser extent with H3K4me2.</text>
</comment>
<feature type="domain" description="PHD-type" evidence="12">
    <location>
        <begin position="320"/>
        <end position="369"/>
    </location>
</feature>
<evidence type="ECO:0000256" key="2">
    <source>
        <dbReference type="ARBA" id="ARBA00010210"/>
    </source>
</evidence>
<dbReference type="EMBL" id="NHYD01003425">
    <property type="protein sequence ID" value="PPQ78144.1"/>
    <property type="molecule type" value="Genomic_DNA"/>
</dbReference>
<dbReference type="PROSITE" id="PS01359">
    <property type="entry name" value="ZF_PHD_1"/>
    <property type="match status" value="1"/>
</dbReference>
<reference evidence="13 14" key="1">
    <citation type="journal article" date="2018" name="Evol. Lett.">
        <title>Horizontal gene cluster transfer increased hallucinogenic mushroom diversity.</title>
        <authorList>
            <person name="Reynolds H.T."/>
            <person name="Vijayakumar V."/>
            <person name="Gluck-Thaler E."/>
            <person name="Korotkin H.B."/>
            <person name="Matheny P.B."/>
            <person name="Slot J.C."/>
        </authorList>
    </citation>
    <scope>NUCLEOTIDE SEQUENCE [LARGE SCALE GENOMIC DNA]</scope>
    <source>
        <strain evidence="13 14">2631</strain>
    </source>
</reference>
<dbReference type="PANTHER" id="PTHR10333">
    <property type="entry name" value="INHIBITOR OF GROWTH PROTEIN"/>
    <property type="match status" value="1"/>
</dbReference>
<feature type="binding site" evidence="8">
    <location>
        <position position="325"/>
    </location>
    <ligand>
        <name>Zn(2+)</name>
        <dbReference type="ChEBI" id="CHEBI:29105"/>
        <label>1</label>
    </ligand>
</feature>
<feature type="compositionally biased region" description="Low complexity" evidence="11">
    <location>
        <begin position="22"/>
        <end position="33"/>
    </location>
</feature>
<evidence type="ECO:0000256" key="9">
    <source>
        <dbReference type="PROSITE-ProRule" id="PRU00146"/>
    </source>
</evidence>
<dbReference type="GO" id="GO:0008270">
    <property type="term" value="F:zinc ion binding"/>
    <property type="evidence" value="ECO:0007669"/>
    <property type="project" value="UniProtKB-KW"/>
</dbReference>
<dbReference type="InterPro" id="IPR019786">
    <property type="entry name" value="Zinc_finger_PHD-type_CS"/>
</dbReference>
<evidence type="ECO:0000313" key="13">
    <source>
        <dbReference type="EMBL" id="PPQ78144.1"/>
    </source>
</evidence>
<evidence type="ECO:0000256" key="3">
    <source>
        <dbReference type="ARBA" id="ARBA00022723"/>
    </source>
</evidence>
<evidence type="ECO:0000256" key="7">
    <source>
        <dbReference type="PIRSR" id="PIRSR628651-50"/>
    </source>
</evidence>
<dbReference type="InterPro" id="IPR001965">
    <property type="entry name" value="Znf_PHD"/>
</dbReference>
<dbReference type="GO" id="GO:0006325">
    <property type="term" value="P:chromatin organization"/>
    <property type="evidence" value="ECO:0007669"/>
    <property type="project" value="UniProtKB-KW"/>
</dbReference>
<accession>A0A409WI03</accession>
<feature type="binding site" evidence="8">
    <location>
        <position position="350"/>
    </location>
    <ligand>
        <name>Zn(2+)</name>
        <dbReference type="ChEBI" id="CHEBI:29105"/>
        <label>1</label>
    </ligand>
</feature>
<gene>
    <name evidence="13" type="ORF">CVT25_015477</name>
</gene>
<feature type="binding site" evidence="8">
    <location>
        <position position="336"/>
    </location>
    <ligand>
        <name>Zn(2+)</name>
        <dbReference type="ChEBI" id="CHEBI:29105"/>
        <label>2</label>
    </ligand>
</feature>
<keyword evidence="10" id="KW-0156">Chromatin regulator</keyword>
<dbReference type="STRING" id="93625.A0A409WI03"/>
<dbReference type="AlphaFoldDB" id="A0A409WI03"/>
<evidence type="ECO:0000313" key="14">
    <source>
        <dbReference type="Proteomes" id="UP000283269"/>
    </source>
</evidence>
<keyword evidence="14" id="KW-1185">Reference proteome</keyword>
<evidence type="ECO:0000256" key="11">
    <source>
        <dbReference type="SAM" id="MobiDB-lite"/>
    </source>
</evidence>
<sequence length="371" mass="41129">MSPRKRRRDTAFPEEVRDVPLESVQESTVSSEQQRAEKEQEVWDAIRETHYEAIEQLPLTLHRQLSLMRQLDEHTLACTVSLRPALQKYIKRRRAMAGIVDDITESVSEQGSTSASTHDEHSALGIPSTTALLPPSGNSATPRNQASNNGKSDSPPKTPLRGGSVPETERSVGPEKDKRMETTRNLITHVASMAEELLRASQEKVNLAQANHESVERHIRLLDQAIKEQEATLSAEASRSSNGVAVHLPEVDAPKYPRKSRNAMHISEEYAEDDAGVFANSGYEEYGQGVYTVNDTNNGQQGKDSTSLTITLPATHQNEELYCYCNRVSFGEMIACDGESCESEWFHLGCVGLTEIPEGAWYCEDCKTDGL</sequence>
<dbReference type="GO" id="GO:0000785">
    <property type="term" value="C:chromatin"/>
    <property type="evidence" value="ECO:0007669"/>
    <property type="project" value="UniProtKB-ARBA"/>
</dbReference>
<protein>
    <recommendedName>
        <fullName evidence="10">Chromatin modification-related protein</fullName>
    </recommendedName>
</protein>
<dbReference type="InterPro" id="IPR013083">
    <property type="entry name" value="Znf_RING/FYVE/PHD"/>
</dbReference>
<dbReference type="CDD" id="cd16859">
    <property type="entry name" value="ING_ING4_5"/>
    <property type="match status" value="1"/>
</dbReference>
<dbReference type="SMART" id="SM00249">
    <property type="entry name" value="PHD"/>
    <property type="match status" value="1"/>
</dbReference>
<feature type="site" description="Histone H3K4me3 binding" evidence="7">
    <location>
        <position position="322"/>
    </location>
</feature>
<dbReference type="InParanoid" id="A0A409WI03"/>
<feature type="region of interest" description="Disordered" evidence="11">
    <location>
        <begin position="108"/>
        <end position="182"/>
    </location>
</feature>
<dbReference type="CDD" id="cd15587">
    <property type="entry name" value="PHD_Yng1p_like"/>
    <property type="match status" value="1"/>
</dbReference>
<feature type="binding site" evidence="8">
    <location>
        <position position="323"/>
    </location>
    <ligand>
        <name>Zn(2+)</name>
        <dbReference type="ChEBI" id="CHEBI:29105"/>
        <label>1</label>
    </ligand>
</feature>
<dbReference type="Pfam" id="PF12998">
    <property type="entry name" value="ING"/>
    <property type="match status" value="2"/>
</dbReference>
<dbReference type="InterPro" id="IPR024610">
    <property type="entry name" value="ING_N_histone-binding"/>
</dbReference>
<feature type="site" description="Histone H3K4me3 binding" evidence="7">
    <location>
        <position position="337"/>
    </location>
</feature>
<dbReference type="InterPro" id="IPR019787">
    <property type="entry name" value="Znf_PHD-finger"/>
</dbReference>
<dbReference type="OrthoDB" id="5411773at2759"/>
<feature type="binding site" evidence="8">
    <location>
        <position position="366"/>
    </location>
    <ligand>
        <name>Zn(2+)</name>
        <dbReference type="ChEBI" id="CHEBI:29105"/>
        <label>2</label>
    </ligand>
</feature>
<name>A0A409WI03_PSICY</name>
<dbReference type="Pfam" id="PF23011">
    <property type="entry name" value="PHD-1st_NSD"/>
    <property type="match status" value="1"/>
</dbReference>
<feature type="compositionally biased region" description="Basic and acidic residues" evidence="11">
    <location>
        <begin position="9"/>
        <end position="20"/>
    </location>
</feature>
<dbReference type="Proteomes" id="UP000283269">
    <property type="component" value="Unassembled WGS sequence"/>
</dbReference>
<feature type="binding site" evidence="8">
    <location>
        <position position="347"/>
    </location>
    <ligand>
        <name>Zn(2+)</name>
        <dbReference type="ChEBI" id="CHEBI:29105"/>
        <label>1</label>
    </ligand>
</feature>
<keyword evidence="5 8" id="KW-0862">Zinc</keyword>
<dbReference type="InterPro" id="IPR011011">
    <property type="entry name" value="Znf_FYVE_PHD"/>
</dbReference>
<evidence type="ECO:0000256" key="5">
    <source>
        <dbReference type="ARBA" id="ARBA00022833"/>
    </source>
</evidence>
<dbReference type="Gene3D" id="6.10.140.1740">
    <property type="match status" value="1"/>
</dbReference>
<comment type="subcellular location">
    <subcellularLocation>
        <location evidence="1 10">Nucleus</location>
    </subcellularLocation>
</comment>
<dbReference type="SMART" id="SM01408">
    <property type="entry name" value="ING"/>
    <property type="match status" value="1"/>
</dbReference>
<feature type="compositionally biased region" description="Basic and acidic residues" evidence="11">
    <location>
        <begin position="167"/>
        <end position="182"/>
    </location>
</feature>
<feature type="compositionally biased region" description="Polar residues" evidence="11">
    <location>
        <begin position="127"/>
        <end position="152"/>
    </location>
</feature>
<proteinExistence type="inferred from homology"/>
<evidence type="ECO:0000256" key="10">
    <source>
        <dbReference type="RuleBase" id="RU361213"/>
    </source>
</evidence>
<comment type="function">
    <text evidence="10">Component of an histone acetyltransferase complex.</text>
</comment>
<evidence type="ECO:0000256" key="6">
    <source>
        <dbReference type="ARBA" id="ARBA00023242"/>
    </source>
</evidence>